<comment type="caution">
    <text evidence="3">The sequence shown here is derived from an EMBL/GenBank/DDBJ whole genome shotgun (WGS) entry which is preliminary data.</text>
</comment>
<protein>
    <recommendedName>
        <fullName evidence="2">Serine hydrolase domain-containing protein</fullName>
    </recommendedName>
</protein>
<dbReference type="InterPro" id="IPR005645">
    <property type="entry name" value="FSH-like_dom"/>
</dbReference>
<keyword evidence="4" id="KW-1185">Reference proteome</keyword>
<sequence length="299" mass="33733">MANLVYSASFSRLRSDPIPRTNPKMKILCLHGKGTSGRIFKSQTASLRSKLETAVPEFEFDFVDGPQPSAPAPDTPLFYEPPHYAFYEGTDIKGIRAGHKWLRGILEQNGPYDGVMMFSQGCALVSSYMLYQQWYEPDSPPPFQFAMFICGGVPITALKDLGVHVSQEVEELDRRTKGQLLEKTTAEVTRDRWQLTDYASVVRRAQFDSDDCFGLNLNRIPAELKIRIPTVHVFGEKDPRLSASIQLAGLCDPYIRKVYNHGGGHEIPRAKEVSEELAQLLQWCAIRGSWPGQDMMHHQ</sequence>
<name>A0ABR1S9Z0_9PEZI</name>
<dbReference type="SUPFAM" id="SSF53474">
    <property type="entry name" value="alpha/beta-Hydrolases"/>
    <property type="match status" value="1"/>
</dbReference>
<reference evidence="3 4" key="1">
    <citation type="submission" date="2023-01" db="EMBL/GenBank/DDBJ databases">
        <title>Analysis of 21 Apiospora genomes using comparative genomics revels a genus with tremendous synthesis potential of carbohydrate active enzymes and secondary metabolites.</title>
        <authorList>
            <person name="Sorensen T."/>
        </authorList>
    </citation>
    <scope>NUCLEOTIDE SEQUENCE [LARGE SCALE GENOMIC DNA]</scope>
    <source>
        <strain evidence="3 4">CBS 20057</strain>
    </source>
</reference>
<dbReference type="Gene3D" id="3.40.50.1820">
    <property type="entry name" value="alpha/beta hydrolase"/>
    <property type="match status" value="1"/>
</dbReference>
<gene>
    <name evidence="3" type="ORF">PG991_005711</name>
</gene>
<dbReference type="Proteomes" id="UP001396898">
    <property type="component" value="Unassembled WGS sequence"/>
</dbReference>
<evidence type="ECO:0000259" key="2">
    <source>
        <dbReference type="Pfam" id="PF03959"/>
    </source>
</evidence>
<evidence type="ECO:0000313" key="3">
    <source>
        <dbReference type="EMBL" id="KAK8028655.1"/>
    </source>
</evidence>
<keyword evidence="1" id="KW-0378">Hydrolase</keyword>
<feature type="domain" description="Serine hydrolase" evidence="2">
    <location>
        <begin position="23"/>
        <end position="275"/>
    </location>
</feature>
<dbReference type="InterPro" id="IPR050593">
    <property type="entry name" value="LovG"/>
</dbReference>
<dbReference type="PANTHER" id="PTHR48070:SF7">
    <property type="entry name" value="SERINE HYDROLASE FSH DOMAIN-CONTAINING PROTEIN-RELATED"/>
    <property type="match status" value="1"/>
</dbReference>
<proteinExistence type="predicted"/>
<dbReference type="Pfam" id="PF03959">
    <property type="entry name" value="FSH1"/>
    <property type="match status" value="1"/>
</dbReference>
<evidence type="ECO:0000313" key="4">
    <source>
        <dbReference type="Proteomes" id="UP001396898"/>
    </source>
</evidence>
<accession>A0ABR1S9Z0</accession>
<dbReference type="InterPro" id="IPR029058">
    <property type="entry name" value="AB_hydrolase_fold"/>
</dbReference>
<dbReference type="EMBL" id="JAQQWI010000007">
    <property type="protein sequence ID" value="KAK8028655.1"/>
    <property type="molecule type" value="Genomic_DNA"/>
</dbReference>
<evidence type="ECO:0000256" key="1">
    <source>
        <dbReference type="ARBA" id="ARBA00022801"/>
    </source>
</evidence>
<dbReference type="PANTHER" id="PTHR48070">
    <property type="entry name" value="ESTERASE OVCA2"/>
    <property type="match status" value="1"/>
</dbReference>
<organism evidence="3 4">
    <name type="scientific">Apiospora marii</name>
    <dbReference type="NCBI Taxonomy" id="335849"/>
    <lineage>
        <taxon>Eukaryota</taxon>
        <taxon>Fungi</taxon>
        <taxon>Dikarya</taxon>
        <taxon>Ascomycota</taxon>
        <taxon>Pezizomycotina</taxon>
        <taxon>Sordariomycetes</taxon>
        <taxon>Xylariomycetidae</taxon>
        <taxon>Amphisphaeriales</taxon>
        <taxon>Apiosporaceae</taxon>
        <taxon>Apiospora</taxon>
    </lineage>
</organism>